<feature type="compositionally biased region" description="Low complexity" evidence="1">
    <location>
        <begin position="39"/>
        <end position="56"/>
    </location>
</feature>
<comment type="caution">
    <text evidence="2">The sequence shown here is derived from an EMBL/GenBank/DDBJ whole genome shotgun (WGS) entry which is preliminary data.</text>
</comment>
<evidence type="ECO:0000256" key="1">
    <source>
        <dbReference type="SAM" id="MobiDB-lite"/>
    </source>
</evidence>
<dbReference type="Proteomes" id="UP000717585">
    <property type="component" value="Unassembled WGS sequence"/>
</dbReference>
<dbReference type="AlphaFoldDB" id="A0A8J6DZ87"/>
<evidence type="ECO:0000313" key="3">
    <source>
        <dbReference type="Proteomes" id="UP000717585"/>
    </source>
</evidence>
<name>A0A8J6DZ87_9EUKA</name>
<dbReference type="EMBL" id="JAHDYR010000025">
    <property type="protein sequence ID" value="KAG9393294.1"/>
    <property type="molecule type" value="Genomic_DNA"/>
</dbReference>
<feature type="compositionally biased region" description="Low complexity" evidence="1">
    <location>
        <begin position="1"/>
        <end position="15"/>
    </location>
</feature>
<feature type="region of interest" description="Disordered" evidence="1">
    <location>
        <begin position="1"/>
        <end position="119"/>
    </location>
</feature>
<accession>A0A8J6DZ87</accession>
<proteinExistence type="predicted"/>
<feature type="compositionally biased region" description="Basic residues" evidence="1">
    <location>
        <begin position="100"/>
        <end position="112"/>
    </location>
</feature>
<evidence type="ECO:0000313" key="2">
    <source>
        <dbReference type="EMBL" id="KAG9393294.1"/>
    </source>
</evidence>
<organism evidence="2 3">
    <name type="scientific">Carpediemonas membranifera</name>
    <dbReference type="NCBI Taxonomy" id="201153"/>
    <lineage>
        <taxon>Eukaryota</taxon>
        <taxon>Metamonada</taxon>
        <taxon>Carpediemonas-like organisms</taxon>
        <taxon>Carpediemonas</taxon>
    </lineage>
</organism>
<gene>
    <name evidence="2" type="ORF">J8273_3427</name>
</gene>
<reference evidence="2" key="1">
    <citation type="submission" date="2021-05" db="EMBL/GenBank/DDBJ databases">
        <title>A free-living protist that lacks canonical eukaryotic 1 DNA replication and segregation systems.</title>
        <authorList>
            <person name="Salas-Leiva D.E."/>
            <person name="Tromer E.C."/>
            <person name="Curtis B.A."/>
            <person name="Jerlstrom-Hultqvist J."/>
            <person name="Kolisko M."/>
            <person name="Yi Z."/>
            <person name="Salas-Leiva J.S."/>
            <person name="Gallot-Lavallee L."/>
            <person name="Kops G.J.P.L."/>
            <person name="Archibald J.M."/>
            <person name="Simpson A.G.B."/>
            <person name="Roger A.J."/>
        </authorList>
    </citation>
    <scope>NUCLEOTIDE SEQUENCE</scope>
    <source>
        <strain evidence="2">BICM</strain>
    </source>
</reference>
<protein>
    <submittedName>
        <fullName evidence="2">Uncharacterized protein</fullName>
    </submittedName>
</protein>
<keyword evidence="3" id="KW-1185">Reference proteome</keyword>
<sequence>MASSRATSRSSSRGNSRADSRQRLKSPLSEAYSDDFGGSSSASSSPSPRPSSSLRPQTPPRGPAANGSGTQTLNLPHFLSPMTSRPRTGPNKVTVAPKRRETHGKKPTKQCKARPQTMATTSMREMERGFTTDAGPIWQQKIPQYDAITDPHCKVVTSKPFRTTIERNMYLNPAQSVAYSMRLSEPGACRHLGRLSGGVSDHKHRYNPRSADTMTGDLAQTLPSSRFRHNISSPKRRVKQQESVFDFAPQTYVNTVVQTTYPPQKVDAVRGPGRLRGRDEVARYVKKQVIESEVSVPPARTRQRTLSIETTAPDAVAAAWEAVTELWGRAGAPQSYADAFEKKLKAATPDEVFAILHGEIERLTRATVALESVRNLIQQREATRGTDQEAFNAHTRELIKLHALWRKASPFPAVLLVGGADYMAGVRRESTKIIRSAVGAEEGRAPRPAPESALDRLVIWSEARQS</sequence>